<dbReference type="InterPro" id="IPR012506">
    <property type="entry name" value="TMEM86B-like"/>
</dbReference>
<keyword evidence="5 6" id="KW-0472">Membrane</keyword>
<name>A2F727_TRIV3</name>
<protein>
    <recommendedName>
        <fullName evidence="9">YhhN-like protein</fullName>
    </recommendedName>
</protein>
<proteinExistence type="inferred from homology"/>
<evidence type="ECO:0000313" key="7">
    <source>
        <dbReference type="EMBL" id="EAX99264.1"/>
    </source>
</evidence>
<accession>A2F727</accession>
<comment type="subcellular location">
    <subcellularLocation>
        <location evidence="1">Membrane</location>
        <topology evidence="1">Multi-pass membrane protein</topology>
    </subcellularLocation>
</comment>
<comment type="similarity">
    <text evidence="2">Belongs to the TMEM86 family.</text>
</comment>
<dbReference type="RefSeq" id="XP_001312194.1">
    <property type="nucleotide sequence ID" value="XM_001312193.1"/>
</dbReference>
<feature type="transmembrane region" description="Helical" evidence="6">
    <location>
        <begin position="92"/>
        <end position="109"/>
    </location>
</feature>
<evidence type="ECO:0000256" key="3">
    <source>
        <dbReference type="ARBA" id="ARBA00022692"/>
    </source>
</evidence>
<dbReference type="VEuPathDB" id="TrichDB:TVAGG3_0258490"/>
<dbReference type="Proteomes" id="UP000001542">
    <property type="component" value="Unassembled WGS sequence"/>
</dbReference>
<feature type="transmembrane region" description="Helical" evidence="6">
    <location>
        <begin position="158"/>
        <end position="178"/>
    </location>
</feature>
<feature type="transmembrane region" description="Helical" evidence="6">
    <location>
        <begin position="121"/>
        <end position="138"/>
    </location>
</feature>
<evidence type="ECO:0008006" key="9">
    <source>
        <dbReference type="Google" id="ProtNLM"/>
    </source>
</evidence>
<evidence type="ECO:0000256" key="6">
    <source>
        <dbReference type="SAM" id="Phobius"/>
    </source>
</evidence>
<organism evidence="7 8">
    <name type="scientific">Trichomonas vaginalis (strain ATCC PRA-98 / G3)</name>
    <dbReference type="NCBI Taxonomy" id="412133"/>
    <lineage>
        <taxon>Eukaryota</taxon>
        <taxon>Metamonada</taxon>
        <taxon>Parabasalia</taxon>
        <taxon>Trichomonadida</taxon>
        <taxon>Trichomonadidae</taxon>
        <taxon>Trichomonas</taxon>
    </lineage>
</organism>
<dbReference type="OrthoDB" id="2133758at2759"/>
<keyword evidence="4 6" id="KW-1133">Transmembrane helix</keyword>
<evidence type="ECO:0000256" key="5">
    <source>
        <dbReference type="ARBA" id="ARBA00023136"/>
    </source>
</evidence>
<dbReference type="Pfam" id="PF07947">
    <property type="entry name" value="YhhN"/>
    <property type="match status" value="1"/>
</dbReference>
<evidence type="ECO:0000256" key="1">
    <source>
        <dbReference type="ARBA" id="ARBA00004141"/>
    </source>
</evidence>
<dbReference type="VEuPathDB" id="TrichDB:TVAG_112800"/>
<dbReference type="SMR" id="A2F727"/>
<dbReference type="GO" id="GO:0016020">
    <property type="term" value="C:membrane"/>
    <property type="evidence" value="ECO:0007669"/>
    <property type="project" value="UniProtKB-SubCell"/>
</dbReference>
<evidence type="ECO:0000256" key="2">
    <source>
        <dbReference type="ARBA" id="ARBA00007375"/>
    </source>
</evidence>
<keyword evidence="3 6" id="KW-0812">Transmembrane</keyword>
<feature type="transmembrane region" description="Helical" evidence="6">
    <location>
        <begin position="16"/>
        <end position="36"/>
    </location>
</feature>
<feature type="transmembrane region" description="Helical" evidence="6">
    <location>
        <begin position="67"/>
        <end position="86"/>
    </location>
</feature>
<feature type="transmembrane region" description="Helical" evidence="6">
    <location>
        <begin position="42"/>
        <end position="60"/>
    </location>
</feature>
<dbReference type="EMBL" id="DS113643">
    <property type="protein sequence ID" value="EAX99264.1"/>
    <property type="molecule type" value="Genomic_DNA"/>
</dbReference>
<dbReference type="InParanoid" id="A2F727"/>
<dbReference type="KEGG" id="tva:4757070"/>
<reference evidence="7" key="1">
    <citation type="submission" date="2006-10" db="EMBL/GenBank/DDBJ databases">
        <authorList>
            <person name="Amadeo P."/>
            <person name="Zhao Q."/>
            <person name="Wortman J."/>
            <person name="Fraser-Liggett C."/>
            <person name="Carlton J."/>
        </authorList>
    </citation>
    <scope>NUCLEOTIDE SEQUENCE</scope>
    <source>
        <strain evidence="7">G3</strain>
    </source>
</reference>
<evidence type="ECO:0000256" key="4">
    <source>
        <dbReference type="ARBA" id="ARBA00022989"/>
    </source>
</evidence>
<gene>
    <name evidence="7" type="ORF">TVAG_112800</name>
</gene>
<evidence type="ECO:0000313" key="8">
    <source>
        <dbReference type="Proteomes" id="UP000001542"/>
    </source>
</evidence>
<dbReference type="AlphaFoldDB" id="A2F727"/>
<keyword evidence="8" id="KW-1185">Reference proteome</keyword>
<reference evidence="7" key="2">
    <citation type="journal article" date="2007" name="Science">
        <title>Draft genome sequence of the sexually transmitted pathogen Trichomonas vaginalis.</title>
        <authorList>
            <person name="Carlton J.M."/>
            <person name="Hirt R.P."/>
            <person name="Silva J.C."/>
            <person name="Delcher A.L."/>
            <person name="Schatz M."/>
            <person name="Zhao Q."/>
            <person name="Wortman J.R."/>
            <person name="Bidwell S.L."/>
            <person name="Alsmark U.C.M."/>
            <person name="Besteiro S."/>
            <person name="Sicheritz-Ponten T."/>
            <person name="Noel C.J."/>
            <person name="Dacks J.B."/>
            <person name="Foster P.G."/>
            <person name="Simillion C."/>
            <person name="Van de Peer Y."/>
            <person name="Miranda-Saavedra D."/>
            <person name="Barton G.J."/>
            <person name="Westrop G.D."/>
            <person name="Mueller S."/>
            <person name="Dessi D."/>
            <person name="Fiori P.L."/>
            <person name="Ren Q."/>
            <person name="Paulsen I."/>
            <person name="Zhang H."/>
            <person name="Bastida-Corcuera F.D."/>
            <person name="Simoes-Barbosa A."/>
            <person name="Brown M.T."/>
            <person name="Hayes R.D."/>
            <person name="Mukherjee M."/>
            <person name="Okumura C.Y."/>
            <person name="Schneider R."/>
            <person name="Smith A.J."/>
            <person name="Vanacova S."/>
            <person name="Villalvazo M."/>
            <person name="Haas B.J."/>
            <person name="Pertea M."/>
            <person name="Feldblyum T.V."/>
            <person name="Utterback T.R."/>
            <person name="Shu C.L."/>
            <person name="Osoegawa K."/>
            <person name="de Jong P.J."/>
            <person name="Hrdy I."/>
            <person name="Horvathova L."/>
            <person name="Zubacova Z."/>
            <person name="Dolezal P."/>
            <person name="Malik S.B."/>
            <person name="Logsdon J.M. Jr."/>
            <person name="Henze K."/>
            <person name="Gupta A."/>
            <person name="Wang C.C."/>
            <person name="Dunne R.L."/>
            <person name="Upcroft J.A."/>
            <person name="Upcroft P."/>
            <person name="White O."/>
            <person name="Salzberg S.L."/>
            <person name="Tang P."/>
            <person name="Chiu C.-H."/>
            <person name="Lee Y.-S."/>
            <person name="Embley T.M."/>
            <person name="Coombs G.H."/>
            <person name="Mottram J.C."/>
            <person name="Tachezy J."/>
            <person name="Fraser-Liggett C.M."/>
            <person name="Johnson P.J."/>
        </authorList>
    </citation>
    <scope>NUCLEOTIDE SEQUENCE [LARGE SCALE GENOMIC DNA]</scope>
    <source>
        <strain evidence="7">G3</strain>
    </source>
</reference>
<sequence>MIANFMMRPNATYGKVKYIFIFTKFLIMPLIGAIYYFGTKKVAFSVMLYVFGHWFGDLILLSDSNLAVNLGGLSFTIGHFAIIHAFHVDWAHYPIGALVLAFPFIAAQQYKIIKNANFKTVFGWCLFTYCCFLDYALLGVSGRVGQLGFSNKSFLLGYFGYISFMTSDFILISTILGIAKGLCRIEILGTYMLAQLLLGNAILAQNYY</sequence>